<keyword evidence="3" id="KW-1185">Reference proteome</keyword>
<reference evidence="2 3" key="1">
    <citation type="submission" date="2014-04" db="EMBL/GenBank/DDBJ databases">
        <title>Evolutionary Origins and Diversification of the Mycorrhizal Mutualists.</title>
        <authorList>
            <consortium name="DOE Joint Genome Institute"/>
            <consortium name="Mycorrhizal Genomics Consortium"/>
            <person name="Kohler A."/>
            <person name="Kuo A."/>
            <person name="Nagy L.G."/>
            <person name="Floudas D."/>
            <person name="Copeland A."/>
            <person name="Barry K.W."/>
            <person name="Cichocki N."/>
            <person name="Veneault-Fourrey C."/>
            <person name="LaButti K."/>
            <person name="Lindquist E.A."/>
            <person name="Lipzen A."/>
            <person name="Lundell T."/>
            <person name="Morin E."/>
            <person name="Murat C."/>
            <person name="Riley R."/>
            <person name="Ohm R."/>
            <person name="Sun H."/>
            <person name="Tunlid A."/>
            <person name="Henrissat B."/>
            <person name="Grigoriev I.V."/>
            <person name="Hibbett D.S."/>
            <person name="Martin F."/>
        </authorList>
    </citation>
    <scope>NUCLEOTIDE SEQUENCE [LARGE SCALE GENOMIC DNA]</scope>
    <source>
        <strain evidence="2 3">FD-317 M1</strain>
    </source>
</reference>
<proteinExistence type="predicted"/>
<dbReference type="AlphaFoldDB" id="A0A0D0CES0"/>
<evidence type="ECO:0000256" key="1">
    <source>
        <dbReference type="SAM" id="MobiDB-lite"/>
    </source>
</evidence>
<gene>
    <name evidence="2" type="ORF">GYMLUDRAFT_61949</name>
</gene>
<name>A0A0D0CES0_9AGAR</name>
<feature type="compositionally biased region" description="Low complexity" evidence="1">
    <location>
        <begin position="82"/>
        <end position="98"/>
    </location>
</feature>
<sequence>MPRVASSTSMQGAASASDTGTSPLSTGIPSKVQQLYCPFSSLVSGGSADNQAGSAPPGSESRLLLPPQSSLGQIYPATQPHSPLLSAQPQPSQNSASLTLQAQPSTQSQGPQTG</sequence>
<evidence type="ECO:0000313" key="3">
    <source>
        <dbReference type="Proteomes" id="UP000053593"/>
    </source>
</evidence>
<feature type="region of interest" description="Disordered" evidence="1">
    <location>
        <begin position="1"/>
        <end position="29"/>
    </location>
</feature>
<evidence type="ECO:0000313" key="2">
    <source>
        <dbReference type="EMBL" id="KIK56502.1"/>
    </source>
</evidence>
<accession>A0A0D0CES0</accession>
<feature type="compositionally biased region" description="Polar residues" evidence="1">
    <location>
        <begin position="99"/>
        <end position="114"/>
    </location>
</feature>
<dbReference type="Proteomes" id="UP000053593">
    <property type="component" value="Unassembled WGS sequence"/>
</dbReference>
<dbReference type="EMBL" id="KN834797">
    <property type="protein sequence ID" value="KIK56502.1"/>
    <property type="molecule type" value="Genomic_DNA"/>
</dbReference>
<dbReference type="HOGENOM" id="CLU_2121350_0_0_1"/>
<organism evidence="2 3">
    <name type="scientific">Collybiopsis luxurians FD-317 M1</name>
    <dbReference type="NCBI Taxonomy" id="944289"/>
    <lineage>
        <taxon>Eukaryota</taxon>
        <taxon>Fungi</taxon>
        <taxon>Dikarya</taxon>
        <taxon>Basidiomycota</taxon>
        <taxon>Agaricomycotina</taxon>
        <taxon>Agaricomycetes</taxon>
        <taxon>Agaricomycetidae</taxon>
        <taxon>Agaricales</taxon>
        <taxon>Marasmiineae</taxon>
        <taxon>Omphalotaceae</taxon>
        <taxon>Collybiopsis</taxon>
        <taxon>Collybiopsis luxurians</taxon>
    </lineage>
</organism>
<protein>
    <submittedName>
        <fullName evidence="2">Uncharacterized protein</fullName>
    </submittedName>
</protein>
<feature type="compositionally biased region" description="Polar residues" evidence="1">
    <location>
        <begin position="43"/>
        <end position="53"/>
    </location>
</feature>
<feature type="region of interest" description="Disordered" evidence="1">
    <location>
        <begin position="43"/>
        <end position="114"/>
    </location>
</feature>